<feature type="non-terminal residue" evidence="1">
    <location>
        <position position="1"/>
    </location>
</feature>
<protein>
    <submittedName>
        <fullName evidence="1">Uncharacterized protein</fullName>
    </submittedName>
</protein>
<sequence length="171" mass="19253">VSNTADWAESYLDLMFHEYGGDNESISFERYSRDTFADSASEKLKDSCLDDDPLPSDPDWFILNRLDSVGSQNVDVLIWLTAKAPTLSIPPSYNITRTIGVGLNGIILNSTFDDSITITDFSQSEVISCMIDRLWDDIDDPYLQLCEESATSPPNLSSRRLDIRPYRLTIV</sequence>
<name>A0AAN4Z6K8_9BILA</name>
<reference evidence="2" key="1">
    <citation type="submission" date="2022-10" db="EMBL/GenBank/DDBJ databases">
        <title>Genome assembly of Pristionchus species.</title>
        <authorList>
            <person name="Yoshida K."/>
            <person name="Sommer R.J."/>
        </authorList>
    </citation>
    <scope>NUCLEOTIDE SEQUENCE [LARGE SCALE GENOMIC DNA]</scope>
    <source>
        <strain evidence="2">RS5460</strain>
    </source>
</reference>
<comment type="caution">
    <text evidence="1">The sequence shown here is derived from an EMBL/GenBank/DDBJ whole genome shotgun (WGS) entry which is preliminary data.</text>
</comment>
<evidence type="ECO:0000313" key="1">
    <source>
        <dbReference type="EMBL" id="GMR34064.1"/>
    </source>
</evidence>
<proteinExistence type="predicted"/>
<dbReference type="Proteomes" id="UP001328107">
    <property type="component" value="Unassembled WGS sequence"/>
</dbReference>
<dbReference type="EMBL" id="BTRK01000001">
    <property type="protein sequence ID" value="GMR34064.1"/>
    <property type="molecule type" value="Genomic_DNA"/>
</dbReference>
<gene>
    <name evidence="1" type="ORF">PMAYCL1PPCAC_04259</name>
</gene>
<dbReference type="AlphaFoldDB" id="A0AAN4Z6K8"/>
<organism evidence="1 2">
    <name type="scientific">Pristionchus mayeri</name>
    <dbReference type="NCBI Taxonomy" id="1317129"/>
    <lineage>
        <taxon>Eukaryota</taxon>
        <taxon>Metazoa</taxon>
        <taxon>Ecdysozoa</taxon>
        <taxon>Nematoda</taxon>
        <taxon>Chromadorea</taxon>
        <taxon>Rhabditida</taxon>
        <taxon>Rhabditina</taxon>
        <taxon>Diplogasteromorpha</taxon>
        <taxon>Diplogasteroidea</taxon>
        <taxon>Neodiplogasteridae</taxon>
        <taxon>Pristionchus</taxon>
    </lineage>
</organism>
<keyword evidence="2" id="KW-1185">Reference proteome</keyword>
<evidence type="ECO:0000313" key="2">
    <source>
        <dbReference type="Proteomes" id="UP001328107"/>
    </source>
</evidence>
<accession>A0AAN4Z6K8</accession>